<evidence type="ECO:0000313" key="3">
    <source>
        <dbReference type="Proteomes" id="UP000676456"/>
    </source>
</evidence>
<evidence type="ECO:0000313" key="2">
    <source>
        <dbReference type="EMBL" id="MBS4221273.1"/>
    </source>
</evidence>
<protein>
    <submittedName>
        <fullName evidence="2">YrdB family protein</fullName>
    </submittedName>
</protein>
<keyword evidence="1" id="KW-0472">Membrane</keyword>
<accession>A0A942UM23</accession>
<name>A0A942UM23_9BACI</name>
<organism evidence="2 3">
    <name type="scientific">Lederbergia citrea</name>
    <dbReference type="NCBI Taxonomy" id="2833581"/>
    <lineage>
        <taxon>Bacteria</taxon>
        <taxon>Bacillati</taxon>
        <taxon>Bacillota</taxon>
        <taxon>Bacilli</taxon>
        <taxon>Bacillales</taxon>
        <taxon>Bacillaceae</taxon>
        <taxon>Lederbergia</taxon>
    </lineage>
</organism>
<dbReference type="Pfam" id="PF10823">
    <property type="entry name" value="DUF2568"/>
    <property type="match status" value="1"/>
</dbReference>
<dbReference type="InterPro" id="IPR021214">
    <property type="entry name" value="DUF2568"/>
</dbReference>
<feature type="transmembrane region" description="Helical" evidence="1">
    <location>
        <begin position="61"/>
        <end position="81"/>
    </location>
</feature>
<sequence>MNLFLRFLLELCALAVYGYWGFKTGNTGITKGILGIGTPLVIAIIWGLFGSPKATIPLSAPLHLLLEIFVFLIPVVLLFLLGTVGSAWIFGCIVILNRILMYFWDQ</sequence>
<dbReference type="Proteomes" id="UP000676456">
    <property type="component" value="Unassembled WGS sequence"/>
</dbReference>
<proteinExistence type="predicted"/>
<reference evidence="2 3" key="1">
    <citation type="submission" date="2021-05" db="EMBL/GenBank/DDBJ databases">
        <title>Novel Bacillus species.</title>
        <authorList>
            <person name="Liu G."/>
        </authorList>
    </citation>
    <scope>NUCLEOTIDE SEQUENCE [LARGE SCALE GENOMIC DNA]</scope>
    <source>
        <strain evidence="2 3">FJAT-49682</strain>
    </source>
</reference>
<keyword evidence="3" id="KW-1185">Reference proteome</keyword>
<keyword evidence="1" id="KW-0812">Transmembrane</keyword>
<feature type="transmembrane region" description="Helical" evidence="1">
    <location>
        <begin position="28"/>
        <end position="49"/>
    </location>
</feature>
<dbReference type="EMBL" id="JAGYPN010000001">
    <property type="protein sequence ID" value="MBS4221273.1"/>
    <property type="molecule type" value="Genomic_DNA"/>
</dbReference>
<gene>
    <name evidence="2" type="ORF">KHA91_00705</name>
</gene>
<dbReference type="AlphaFoldDB" id="A0A942UM23"/>
<keyword evidence="1" id="KW-1133">Transmembrane helix</keyword>
<evidence type="ECO:0000256" key="1">
    <source>
        <dbReference type="SAM" id="Phobius"/>
    </source>
</evidence>
<comment type="caution">
    <text evidence="2">The sequence shown here is derived from an EMBL/GenBank/DDBJ whole genome shotgun (WGS) entry which is preliminary data.</text>
</comment>